<dbReference type="SUPFAM" id="SSF55486">
    <property type="entry name" value="Metalloproteases ('zincins'), catalytic domain"/>
    <property type="match status" value="1"/>
</dbReference>
<dbReference type="InterPro" id="IPR050344">
    <property type="entry name" value="Peptidase_M1_aminopeptidases"/>
</dbReference>
<protein>
    <recommendedName>
        <fullName evidence="2">Peptidase M1 membrane alanine aminopeptidase domain-containing protein</fullName>
    </recommendedName>
</protein>
<organism evidence="3 4">
    <name type="scientific">Alteromonas genovensis</name>
    <dbReference type="NCBI Taxonomy" id="471225"/>
    <lineage>
        <taxon>Bacteria</taxon>
        <taxon>Pseudomonadati</taxon>
        <taxon>Pseudomonadota</taxon>
        <taxon>Gammaproteobacteria</taxon>
        <taxon>Alteromonadales</taxon>
        <taxon>Alteromonadaceae</taxon>
        <taxon>Alteromonas/Salinimonas group</taxon>
        <taxon>Alteromonas</taxon>
    </lineage>
</organism>
<reference evidence="3 4" key="1">
    <citation type="submission" date="2020-01" db="EMBL/GenBank/DDBJ databases">
        <title>Genomes of bacteria type strains.</title>
        <authorList>
            <person name="Chen J."/>
            <person name="Zhu S."/>
            <person name="Yang J."/>
        </authorList>
    </citation>
    <scope>NUCLEOTIDE SEQUENCE [LARGE SCALE GENOMIC DNA]</scope>
    <source>
        <strain evidence="3 4">LMG 24078</strain>
    </source>
</reference>
<feature type="transmembrane region" description="Helical" evidence="1">
    <location>
        <begin position="12"/>
        <end position="33"/>
    </location>
</feature>
<dbReference type="PANTHER" id="PTHR11533:SF174">
    <property type="entry name" value="PUROMYCIN-SENSITIVE AMINOPEPTIDASE-RELATED"/>
    <property type="match status" value="1"/>
</dbReference>
<feature type="transmembrane region" description="Helical" evidence="1">
    <location>
        <begin position="558"/>
        <end position="580"/>
    </location>
</feature>
<dbReference type="RefSeq" id="WP_163104707.1">
    <property type="nucleotide sequence ID" value="NZ_JAAAWO010000001.1"/>
</dbReference>
<comment type="caution">
    <text evidence="3">The sequence shown here is derived from an EMBL/GenBank/DDBJ whole genome shotgun (WGS) entry which is preliminary data.</text>
</comment>
<feature type="transmembrane region" description="Helical" evidence="1">
    <location>
        <begin position="174"/>
        <end position="193"/>
    </location>
</feature>
<dbReference type="GO" id="GO:0005615">
    <property type="term" value="C:extracellular space"/>
    <property type="evidence" value="ECO:0007669"/>
    <property type="project" value="TreeGrafter"/>
</dbReference>
<evidence type="ECO:0000313" key="4">
    <source>
        <dbReference type="Proteomes" id="UP000471381"/>
    </source>
</evidence>
<feature type="transmembrane region" description="Helical" evidence="1">
    <location>
        <begin position="242"/>
        <end position="261"/>
    </location>
</feature>
<dbReference type="GO" id="GO:0042277">
    <property type="term" value="F:peptide binding"/>
    <property type="evidence" value="ECO:0007669"/>
    <property type="project" value="TreeGrafter"/>
</dbReference>
<keyword evidence="1" id="KW-0472">Membrane</keyword>
<name>A0A6N9TF74_9ALTE</name>
<keyword evidence="4" id="KW-1185">Reference proteome</keyword>
<feature type="transmembrane region" description="Helical" evidence="1">
    <location>
        <begin position="402"/>
        <end position="424"/>
    </location>
</feature>
<dbReference type="Gene3D" id="1.10.390.10">
    <property type="entry name" value="Neutral Protease Domain 2"/>
    <property type="match status" value="1"/>
</dbReference>
<dbReference type="PANTHER" id="PTHR11533">
    <property type="entry name" value="PROTEASE M1 ZINC METALLOPROTEASE"/>
    <property type="match status" value="1"/>
</dbReference>
<dbReference type="GO" id="GO:0070006">
    <property type="term" value="F:metalloaminopeptidase activity"/>
    <property type="evidence" value="ECO:0007669"/>
    <property type="project" value="TreeGrafter"/>
</dbReference>
<dbReference type="AlphaFoldDB" id="A0A6N9TF74"/>
<dbReference type="GO" id="GO:0008270">
    <property type="term" value="F:zinc ion binding"/>
    <property type="evidence" value="ECO:0007669"/>
    <property type="project" value="InterPro"/>
</dbReference>
<feature type="transmembrane region" description="Helical" evidence="1">
    <location>
        <begin position="353"/>
        <end position="371"/>
    </location>
</feature>
<feature type="transmembrane region" description="Helical" evidence="1">
    <location>
        <begin position="53"/>
        <end position="73"/>
    </location>
</feature>
<feature type="transmembrane region" description="Helical" evidence="1">
    <location>
        <begin position="469"/>
        <end position="487"/>
    </location>
</feature>
<gene>
    <name evidence="3" type="ORF">GTQ48_01405</name>
</gene>
<dbReference type="Proteomes" id="UP000471381">
    <property type="component" value="Unassembled WGS sequence"/>
</dbReference>
<feature type="transmembrane region" description="Helical" evidence="1">
    <location>
        <begin position="507"/>
        <end position="537"/>
    </location>
</feature>
<dbReference type="Pfam" id="PF01433">
    <property type="entry name" value="Peptidase_M1"/>
    <property type="match status" value="1"/>
</dbReference>
<feature type="transmembrane region" description="Helical" evidence="1">
    <location>
        <begin position="143"/>
        <end position="167"/>
    </location>
</feature>
<evidence type="ECO:0000256" key="1">
    <source>
        <dbReference type="SAM" id="Phobius"/>
    </source>
</evidence>
<feature type="domain" description="Peptidase M1 membrane alanine aminopeptidase" evidence="2">
    <location>
        <begin position="858"/>
        <end position="1056"/>
    </location>
</feature>
<evidence type="ECO:0000259" key="2">
    <source>
        <dbReference type="Pfam" id="PF01433"/>
    </source>
</evidence>
<evidence type="ECO:0000313" key="3">
    <source>
        <dbReference type="EMBL" id="NDW14189.1"/>
    </source>
</evidence>
<keyword evidence="1" id="KW-0812">Transmembrane</keyword>
<feature type="transmembrane region" description="Helical" evidence="1">
    <location>
        <begin position="310"/>
        <end position="333"/>
    </location>
</feature>
<dbReference type="InterPro" id="IPR027268">
    <property type="entry name" value="Peptidase_M4/M1_CTD_sf"/>
</dbReference>
<accession>A0A6N9TF74</accession>
<dbReference type="GO" id="GO:0005737">
    <property type="term" value="C:cytoplasm"/>
    <property type="evidence" value="ECO:0007669"/>
    <property type="project" value="TreeGrafter"/>
</dbReference>
<feature type="transmembrane region" description="Helical" evidence="1">
    <location>
        <begin position="436"/>
        <end position="457"/>
    </location>
</feature>
<feature type="transmembrane region" description="Helical" evidence="1">
    <location>
        <begin position="105"/>
        <end position="131"/>
    </location>
</feature>
<dbReference type="InterPro" id="IPR014782">
    <property type="entry name" value="Peptidase_M1_dom"/>
</dbReference>
<sequence length="1184" mass="134881">MFLNSLTFEWRYYLRQPSFYVTMLAFFLLPFLATTTDNVRIGGGNVLYNGSFAITQTALIMGIFALFLLVNFVSGTATRNHSSNMGELIYTRPITPLSYHLGRFLGAYLVSICVFAMVPFAILLGSLMPWIDQERIGPTNLSFYLTTFFYFSVPSMLALGMIFYAVAQRLRSIMAAYLVAMGIFIFYLISGVVTSEPEYRTIGALLDPFGLRTYAEITRYWTVFDKNTSVVLLEGVLLQNRLIWLGIGAVILATVGSIYQMRWQQKSRKEKPSKASAVAPPKILNLTIKAKAGGQFDKLLTRIGFEMRQVMFSPALLVLMIFTLFNLSALYFVPIGGVYGTPDWPLTYKMVEFIRESFGLMMLIVITYYSGEIVWRERGSGMGDIVDSTPAFNLIFWVSKLLAMWAVTAVLFAIGIVFTVIYQATQGYFDFDFSTYLIGIYFVSWVPWALLAVLAFFIQVLSPNKFVGMLLFVAYFIVSLVFAELGLEHNMFSFSDAPSVLYSDLNGWGWFLAPFAWYMLYWSALSLALFTIGYALWQRGPEVSLKHRFKLLGYQLGASGKAVLAASLLVFVLTGGYIHYNTKVVNTYLTQDETFELQAEYESPFGQYEDDLIPVVTQVNANVDIYPEARRVEVSADMTISNPFDEPISRTLLSIPRFTTTWDVVIPGAQITERFDNLSAAWLTFDEPLMPGETRKGTLSALREHKGFKDGSFDLQVAENGTFIDNFSLFPSFGFNGRYVISDRHERRKRELPERPRAYKLEDTSRYAESGFGKGVTFIDFETTVSTSGDQIAIAPGYLQKEWQENGRNYFHYKMDAPIVNFFSYLSARHDVTRDEHKGVNIEVYYHPEHHWNVDVMLQSVKDSLDYFTNAFGPYQHKQMRIIEFPGYRSFAQSFANTVPYSEDIGFIADLRDPEDIDYVYYVTAHEVAHQWWGHQVGAANVQGQSIIIESLSQYSAIMVLRERFGEEKMRRFLKYELDRYLRDRGSELIEEMPFMRSEDQQYIHYRKGSVVMMAILDRLGEERVNTALKSFLEAYKFKNDPYPTTLDLQAALNAEATNEEQQFIADLFERITLYDLKMLSAEVEETSDGKFAVTMTVSAGKFEANGDGRETEGSVDEYIDIALFTGDPEDVSENTQVLYNQKHRLISGENTITVTVDEKPAYVGVDPFVKMIDRDSGDNVIKL</sequence>
<keyword evidence="1" id="KW-1133">Transmembrane helix</keyword>
<dbReference type="GO" id="GO:0016020">
    <property type="term" value="C:membrane"/>
    <property type="evidence" value="ECO:0007669"/>
    <property type="project" value="TreeGrafter"/>
</dbReference>
<proteinExistence type="predicted"/>
<dbReference type="EMBL" id="JAAAWO010000001">
    <property type="protein sequence ID" value="NDW14189.1"/>
    <property type="molecule type" value="Genomic_DNA"/>
</dbReference>
<dbReference type="GO" id="GO:0043171">
    <property type="term" value="P:peptide catabolic process"/>
    <property type="evidence" value="ECO:0007669"/>
    <property type="project" value="TreeGrafter"/>
</dbReference>